<keyword evidence="3" id="KW-0597">Phosphoprotein</keyword>
<comment type="caution">
    <text evidence="6">The sequence shown here is derived from an EMBL/GenBank/DDBJ whole genome shotgun (WGS) entry which is preliminary data.</text>
</comment>
<feature type="domain" description="HTH LytTR-type" evidence="5">
    <location>
        <begin position="136"/>
        <end position="240"/>
    </location>
</feature>
<dbReference type="GO" id="GO:0000156">
    <property type="term" value="F:phosphorelay response regulator activity"/>
    <property type="evidence" value="ECO:0007669"/>
    <property type="project" value="TreeGrafter"/>
</dbReference>
<accession>A0A371K050</accession>
<evidence type="ECO:0000256" key="1">
    <source>
        <dbReference type="ARBA" id="ARBA00023012"/>
    </source>
</evidence>
<evidence type="ECO:0000259" key="5">
    <source>
        <dbReference type="PROSITE" id="PS50930"/>
    </source>
</evidence>
<dbReference type="OrthoDB" id="236568at2"/>
<feature type="modified residue" description="4-aspartylphosphate" evidence="3">
    <location>
        <position position="57"/>
    </location>
</feature>
<protein>
    <submittedName>
        <fullName evidence="6">DNA-binding response regulator</fullName>
    </submittedName>
</protein>
<dbReference type="InterPro" id="IPR039420">
    <property type="entry name" value="WalR-like"/>
</dbReference>
<dbReference type="PANTHER" id="PTHR48111">
    <property type="entry name" value="REGULATOR OF RPOS"/>
    <property type="match status" value="1"/>
</dbReference>
<dbReference type="Proteomes" id="UP000264492">
    <property type="component" value="Unassembled WGS sequence"/>
</dbReference>
<sequence length="252" mass="27960">MTLSAVIVDDEPLARQRLRRLLGKVAGSLINVVAECTDVDELIRLARRTRIDVLFLDIELPGGDGFTALRRWNGPPPQVVFVTAYEQHGVRAFDDRAVDYLLKPVSPQRLRETVSRLEARLPSAASGGPTADVRKLPLPVGRRVAMVDETDIQVIRAQGNYLDIETKRGTFTLRRPLGDFVQELDGSAFIRVHRSSVIRIAATVEVLALGSGRYQITLDCGRAIVSGRQYREAVQRHFIAWMAEPGAAAPRK</sequence>
<dbReference type="GO" id="GO:0005829">
    <property type="term" value="C:cytosol"/>
    <property type="evidence" value="ECO:0007669"/>
    <property type="project" value="TreeGrafter"/>
</dbReference>
<dbReference type="SUPFAM" id="SSF52172">
    <property type="entry name" value="CheY-like"/>
    <property type="match status" value="1"/>
</dbReference>
<organism evidence="6 7">
    <name type="scientific">Lysobacter silvisoli</name>
    <dbReference type="NCBI Taxonomy" id="2293254"/>
    <lineage>
        <taxon>Bacteria</taxon>
        <taxon>Pseudomonadati</taxon>
        <taxon>Pseudomonadota</taxon>
        <taxon>Gammaproteobacteria</taxon>
        <taxon>Lysobacterales</taxon>
        <taxon>Lysobacteraceae</taxon>
        <taxon>Lysobacter</taxon>
    </lineage>
</organism>
<dbReference type="PROSITE" id="PS50930">
    <property type="entry name" value="HTH_LYTTR"/>
    <property type="match status" value="1"/>
</dbReference>
<dbReference type="Gene3D" id="2.40.50.1020">
    <property type="entry name" value="LytTr DNA-binding domain"/>
    <property type="match status" value="1"/>
</dbReference>
<reference evidence="6 7" key="1">
    <citation type="submission" date="2018-08" db="EMBL/GenBank/DDBJ databases">
        <title>Lysobacter sp. zong2l5, whole genome shotgun sequence.</title>
        <authorList>
            <person name="Zhang X."/>
            <person name="Feng G."/>
            <person name="Zhu H."/>
        </authorList>
    </citation>
    <scope>NUCLEOTIDE SEQUENCE [LARGE SCALE GENOMIC DNA]</scope>
    <source>
        <strain evidence="7">zong2l5</strain>
    </source>
</reference>
<dbReference type="AlphaFoldDB" id="A0A371K050"/>
<dbReference type="Pfam" id="PF00072">
    <property type="entry name" value="Response_reg"/>
    <property type="match status" value="1"/>
</dbReference>
<keyword evidence="2 6" id="KW-0238">DNA-binding</keyword>
<dbReference type="SMART" id="SM00448">
    <property type="entry name" value="REC"/>
    <property type="match status" value="1"/>
</dbReference>
<dbReference type="Pfam" id="PF04397">
    <property type="entry name" value="LytTR"/>
    <property type="match status" value="1"/>
</dbReference>
<dbReference type="InterPro" id="IPR001789">
    <property type="entry name" value="Sig_transdc_resp-reg_receiver"/>
</dbReference>
<gene>
    <name evidence="6" type="ORF">DX914_13715</name>
</gene>
<dbReference type="InterPro" id="IPR011006">
    <property type="entry name" value="CheY-like_superfamily"/>
</dbReference>
<evidence type="ECO:0000256" key="3">
    <source>
        <dbReference type="PROSITE-ProRule" id="PRU00169"/>
    </source>
</evidence>
<proteinExistence type="predicted"/>
<name>A0A371K050_9GAMM</name>
<evidence type="ECO:0000313" key="6">
    <source>
        <dbReference type="EMBL" id="RDZ27296.1"/>
    </source>
</evidence>
<feature type="domain" description="Response regulatory" evidence="4">
    <location>
        <begin position="4"/>
        <end position="118"/>
    </location>
</feature>
<evidence type="ECO:0000259" key="4">
    <source>
        <dbReference type="PROSITE" id="PS50110"/>
    </source>
</evidence>
<dbReference type="InterPro" id="IPR007492">
    <property type="entry name" value="LytTR_DNA-bd_dom"/>
</dbReference>
<dbReference type="SMART" id="SM00850">
    <property type="entry name" value="LytTR"/>
    <property type="match status" value="1"/>
</dbReference>
<dbReference type="EMBL" id="QTSU01000002">
    <property type="protein sequence ID" value="RDZ27296.1"/>
    <property type="molecule type" value="Genomic_DNA"/>
</dbReference>
<keyword evidence="7" id="KW-1185">Reference proteome</keyword>
<dbReference type="Gene3D" id="3.40.50.2300">
    <property type="match status" value="1"/>
</dbReference>
<dbReference type="GO" id="GO:0000976">
    <property type="term" value="F:transcription cis-regulatory region binding"/>
    <property type="evidence" value="ECO:0007669"/>
    <property type="project" value="TreeGrafter"/>
</dbReference>
<keyword evidence="1" id="KW-0902">Two-component regulatory system</keyword>
<dbReference type="GO" id="GO:0006355">
    <property type="term" value="P:regulation of DNA-templated transcription"/>
    <property type="evidence" value="ECO:0007669"/>
    <property type="project" value="TreeGrafter"/>
</dbReference>
<evidence type="ECO:0000256" key="2">
    <source>
        <dbReference type="ARBA" id="ARBA00023125"/>
    </source>
</evidence>
<dbReference type="PROSITE" id="PS50110">
    <property type="entry name" value="RESPONSE_REGULATORY"/>
    <property type="match status" value="1"/>
</dbReference>
<dbReference type="RefSeq" id="WP_115859672.1">
    <property type="nucleotide sequence ID" value="NZ_QTSU01000002.1"/>
</dbReference>
<dbReference type="GO" id="GO:0032993">
    <property type="term" value="C:protein-DNA complex"/>
    <property type="evidence" value="ECO:0007669"/>
    <property type="project" value="TreeGrafter"/>
</dbReference>
<dbReference type="PANTHER" id="PTHR48111:SF69">
    <property type="entry name" value="RESPONSE REGULATOR RECEIVER"/>
    <property type="match status" value="1"/>
</dbReference>
<evidence type="ECO:0000313" key="7">
    <source>
        <dbReference type="Proteomes" id="UP000264492"/>
    </source>
</evidence>